<feature type="binding site" evidence="10">
    <location>
        <begin position="124"/>
        <end position="125"/>
    </location>
    <ligand>
        <name>NAD(+)</name>
        <dbReference type="ChEBI" id="CHEBI:57540"/>
    </ligand>
</feature>
<dbReference type="FunFam" id="3.40.50.720:FF:000032">
    <property type="entry name" value="UDP-glucose 6-dehydrogenase"/>
    <property type="match status" value="1"/>
</dbReference>
<feature type="binding site" evidence="10">
    <location>
        <begin position="270"/>
        <end position="273"/>
    </location>
    <ligand>
        <name>NAD(+)</name>
        <dbReference type="ChEBI" id="CHEBI:57540"/>
    </ligand>
</feature>
<proteinExistence type="inferred from homology"/>
<feature type="binding site" evidence="10">
    <location>
        <position position="33"/>
    </location>
    <ligand>
        <name>NAD(+)</name>
        <dbReference type="ChEBI" id="CHEBI:57540"/>
    </ligand>
</feature>
<evidence type="ECO:0000256" key="3">
    <source>
        <dbReference type="ARBA" id="ARBA00012954"/>
    </source>
</evidence>
<dbReference type="NCBIfam" id="TIGR03026">
    <property type="entry name" value="NDP-sugDHase"/>
    <property type="match status" value="1"/>
</dbReference>
<evidence type="ECO:0000256" key="1">
    <source>
        <dbReference type="ARBA" id="ARBA00004701"/>
    </source>
</evidence>
<dbReference type="InterPro" id="IPR008927">
    <property type="entry name" value="6-PGluconate_DH-like_C_sf"/>
</dbReference>
<protein>
    <recommendedName>
        <fullName evidence="3 7">UDP-glucose 6-dehydrogenase</fullName>
        <ecNumber evidence="3 7">1.1.1.22</ecNumber>
    </recommendedName>
</protein>
<keyword evidence="5 7" id="KW-0520">NAD</keyword>
<feature type="binding site" evidence="10">
    <location>
        <position position="159"/>
    </location>
    <ligand>
        <name>NAD(+)</name>
        <dbReference type="ChEBI" id="CHEBI:57540"/>
    </ligand>
</feature>
<dbReference type="InterPro" id="IPR028356">
    <property type="entry name" value="UDPglc_DH_euk"/>
</dbReference>
<gene>
    <name evidence="12" type="primary">UGD1</name>
    <name evidence="12" type="ORF">Clacol_008849</name>
</gene>
<dbReference type="EC" id="1.1.1.22" evidence="3 7"/>
<dbReference type="Gene3D" id="3.40.50.720">
    <property type="entry name" value="NAD(P)-binding Rossmann-like Domain"/>
    <property type="match status" value="2"/>
</dbReference>
<dbReference type="FunFam" id="3.40.50.720:FF:000193">
    <property type="entry name" value="UDP-glucose 6-dehydrogenase"/>
    <property type="match status" value="1"/>
</dbReference>
<dbReference type="FunFam" id="1.20.5.100:FF:000001">
    <property type="entry name" value="UDP-glucose 6-dehydrogenase"/>
    <property type="match status" value="1"/>
</dbReference>
<dbReference type="SMART" id="SM00984">
    <property type="entry name" value="UDPG_MGDP_dh_C"/>
    <property type="match status" value="1"/>
</dbReference>
<dbReference type="PIRSF" id="PIRSF000124">
    <property type="entry name" value="UDPglc_GDPman_dh"/>
    <property type="match status" value="1"/>
</dbReference>
<evidence type="ECO:0000256" key="6">
    <source>
        <dbReference type="ARBA" id="ARBA00047473"/>
    </source>
</evidence>
<dbReference type="SUPFAM" id="SSF52413">
    <property type="entry name" value="UDP-glucose/GDP-mannose dehydrogenase C-terminal domain"/>
    <property type="match status" value="1"/>
</dbReference>
<name>A0AAV5AM69_9AGAM</name>
<evidence type="ECO:0000256" key="4">
    <source>
        <dbReference type="ARBA" id="ARBA00023002"/>
    </source>
</evidence>
<dbReference type="PANTHER" id="PTHR11374">
    <property type="entry name" value="UDP-GLUCOSE DEHYDROGENASE/UDP-MANNAC DEHYDROGENASE"/>
    <property type="match status" value="1"/>
</dbReference>
<accession>A0AAV5AM69</accession>
<comment type="catalytic activity">
    <reaction evidence="6 7">
        <text>UDP-alpha-D-glucose + 2 NAD(+) + H2O = UDP-alpha-D-glucuronate + 2 NADH + 3 H(+)</text>
        <dbReference type="Rhea" id="RHEA:23596"/>
        <dbReference type="ChEBI" id="CHEBI:15377"/>
        <dbReference type="ChEBI" id="CHEBI:15378"/>
        <dbReference type="ChEBI" id="CHEBI:57540"/>
        <dbReference type="ChEBI" id="CHEBI:57945"/>
        <dbReference type="ChEBI" id="CHEBI:58052"/>
        <dbReference type="ChEBI" id="CHEBI:58885"/>
        <dbReference type="EC" id="1.1.1.22"/>
    </reaction>
</comment>
<sequence>MAPVVVKSGPTCAVIALKCPNIKVTIVDLNQSRVDAWNSSDFALPIYEPGLVDIVKACRGRNLFFSTDVDKGIQEADLIFVSVNTPTKKSGVGAGFAADLNYVELATRRIAAVATTSKIVVEKSTVPCRTAESMRTILDANSKKGCDFQILSNPEFLAEGTAINDLLSPDRVLIGSLQTPEGRDACESLANVYAHWVPKERILTVGLWSSELSKLAANAMLAQRISSINALSAICEATGANIDEVAYAVGKDSRVGPKFLKASVGFGGSCFQKDILNLVYLSESLHLPEVAAYWKQVVQLNEYQKRRFSKRVVDTLFNTITGKKIAVLGFAFKADTGDTRESAAITLIKHFQEERARVVVYDPQVVESQIWMDLSEASPDISLDQIKKQVSIAPSALEACHNAEAIVIATEWKEFREINWELVYANMNKPAFVFDGRLLVDVEKLKQIGFKVMSIGRGDTY</sequence>
<dbReference type="PANTHER" id="PTHR11374:SF3">
    <property type="entry name" value="UDP-GLUCOSE 6-DEHYDROGENASE"/>
    <property type="match status" value="1"/>
</dbReference>
<dbReference type="InterPro" id="IPR036220">
    <property type="entry name" value="UDP-Glc/GDP-Man_DH_C_sf"/>
</dbReference>
<dbReference type="InterPro" id="IPR001732">
    <property type="entry name" value="UDP-Glc/GDP-Man_DH_N"/>
</dbReference>
<dbReference type="PIRSF" id="PIRSF500133">
    <property type="entry name" value="UDPglc_DH_euk"/>
    <property type="match status" value="1"/>
</dbReference>
<dbReference type="GO" id="GO:0006024">
    <property type="term" value="P:glycosaminoglycan biosynthetic process"/>
    <property type="evidence" value="ECO:0007669"/>
    <property type="project" value="TreeGrafter"/>
</dbReference>
<dbReference type="InterPro" id="IPR014026">
    <property type="entry name" value="UDP-Glc/GDP-Man_DH_dimer"/>
</dbReference>
<dbReference type="Pfam" id="PF03721">
    <property type="entry name" value="UDPG_MGDP_dh_N"/>
    <property type="match status" value="1"/>
</dbReference>
<dbReference type="GO" id="GO:0051287">
    <property type="term" value="F:NAD binding"/>
    <property type="evidence" value="ECO:0007669"/>
    <property type="project" value="InterPro"/>
</dbReference>
<comment type="caution">
    <text evidence="12">The sequence shown here is derived from an EMBL/GenBank/DDBJ whole genome shotgun (WGS) entry which is preliminary data.</text>
</comment>
<comment type="similarity">
    <text evidence="2 7">Belongs to the UDP-glucose/GDP-mannose dehydrogenase family.</text>
</comment>
<feature type="binding site" evidence="10">
    <location>
        <position position="28"/>
    </location>
    <ligand>
        <name>NAD(+)</name>
        <dbReference type="ChEBI" id="CHEBI:57540"/>
    </ligand>
</feature>
<feature type="binding site" evidence="9">
    <location>
        <position position="437"/>
    </location>
    <ligand>
        <name>substrate</name>
    </ligand>
</feature>
<dbReference type="InterPro" id="IPR036291">
    <property type="entry name" value="NAD(P)-bd_dom_sf"/>
</dbReference>
<feature type="binding site" evidence="10">
    <location>
        <begin position="83"/>
        <end position="87"/>
    </location>
    <ligand>
        <name>NAD(+)</name>
        <dbReference type="ChEBI" id="CHEBI:57540"/>
    </ligand>
</feature>
<feature type="active site" description="Nucleophile" evidence="8">
    <location>
        <position position="270"/>
    </location>
</feature>
<feature type="binding site" evidence="9">
    <location>
        <begin position="155"/>
        <end position="159"/>
    </location>
    <ligand>
        <name>substrate</name>
    </ligand>
</feature>
<evidence type="ECO:0000313" key="12">
    <source>
        <dbReference type="EMBL" id="GJJ14583.1"/>
    </source>
</evidence>
<evidence type="ECO:0000313" key="13">
    <source>
        <dbReference type="Proteomes" id="UP001050691"/>
    </source>
</evidence>
<dbReference type="InterPro" id="IPR014027">
    <property type="entry name" value="UDP-Glc/GDP-Man_DH_C"/>
</dbReference>
<dbReference type="Proteomes" id="UP001050691">
    <property type="component" value="Unassembled WGS sequence"/>
</dbReference>
<dbReference type="Pfam" id="PF03720">
    <property type="entry name" value="UDPG_MGDP_dh_C"/>
    <property type="match status" value="1"/>
</dbReference>
<evidence type="ECO:0000256" key="7">
    <source>
        <dbReference type="PIRNR" id="PIRNR000124"/>
    </source>
</evidence>
<comment type="pathway">
    <text evidence="1">Nucleotide-sugar biosynthesis; UDP-alpha-D-glucuronate biosynthesis; UDP-alpha-D-glucuronate from UDP-alpha-D-glucose: step 1/1.</text>
</comment>
<dbReference type="Pfam" id="PF00984">
    <property type="entry name" value="UDPG_MGDP_dh"/>
    <property type="match status" value="1"/>
</dbReference>
<feature type="binding site" evidence="9">
    <location>
        <begin position="261"/>
        <end position="267"/>
    </location>
    <ligand>
        <name>substrate</name>
    </ligand>
</feature>
<keyword evidence="13" id="KW-1185">Reference proteome</keyword>
<feature type="binding site" evidence="9">
    <location>
        <begin position="214"/>
        <end position="218"/>
    </location>
    <ligand>
        <name>substrate</name>
    </ligand>
</feature>
<feature type="binding site" evidence="9">
    <location>
        <begin position="332"/>
        <end position="333"/>
    </location>
    <ligand>
        <name>substrate</name>
    </ligand>
</feature>
<feature type="domain" description="UDP-glucose/GDP-mannose dehydrogenase C-terminal" evidence="11">
    <location>
        <begin position="326"/>
        <end position="442"/>
    </location>
</feature>
<dbReference type="AlphaFoldDB" id="A0AAV5AM69"/>
<reference evidence="12" key="1">
    <citation type="submission" date="2021-10" db="EMBL/GenBank/DDBJ databases">
        <title>De novo Genome Assembly of Clathrus columnatus (Basidiomycota, Fungi) Using Illumina and Nanopore Sequence Data.</title>
        <authorList>
            <person name="Ogiso-Tanaka E."/>
            <person name="Itagaki H."/>
            <person name="Hosoya T."/>
            <person name="Hosaka K."/>
        </authorList>
    </citation>
    <scope>NUCLEOTIDE SEQUENCE</scope>
    <source>
        <strain evidence="12">MO-923</strain>
    </source>
</reference>
<feature type="binding site" evidence="10">
    <location>
        <position position="340"/>
    </location>
    <ligand>
        <name>NAD(+)</name>
        <dbReference type="ChEBI" id="CHEBI:57540"/>
    </ligand>
</feature>
<keyword evidence="4 7" id="KW-0560">Oxidoreductase</keyword>
<evidence type="ECO:0000259" key="11">
    <source>
        <dbReference type="SMART" id="SM00984"/>
    </source>
</evidence>
<evidence type="ECO:0000256" key="2">
    <source>
        <dbReference type="ARBA" id="ARBA00006601"/>
    </source>
</evidence>
<dbReference type="SUPFAM" id="SSF51735">
    <property type="entry name" value="NAD(P)-binding Rossmann-fold domains"/>
    <property type="match status" value="1"/>
</dbReference>
<dbReference type="Gene3D" id="1.20.5.100">
    <property type="entry name" value="Cytochrome c1, transmembrane anchor, C-terminal"/>
    <property type="match status" value="1"/>
</dbReference>
<evidence type="ECO:0000256" key="8">
    <source>
        <dbReference type="PIRSR" id="PIRSR500133-1"/>
    </source>
</evidence>
<feature type="binding site" evidence="9">
    <location>
        <position position="254"/>
    </location>
    <ligand>
        <name>substrate</name>
    </ligand>
</feature>
<dbReference type="SUPFAM" id="SSF48179">
    <property type="entry name" value="6-phosphogluconate dehydrogenase C-terminal domain-like"/>
    <property type="match status" value="1"/>
</dbReference>
<evidence type="ECO:0000256" key="9">
    <source>
        <dbReference type="PIRSR" id="PIRSR500133-2"/>
    </source>
</evidence>
<dbReference type="InterPro" id="IPR017476">
    <property type="entry name" value="UDP-Glc/GDP-Man"/>
</dbReference>
<organism evidence="12 13">
    <name type="scientific">Clathrus columnatus</name>
    <dbReference type="NCBI Taxonomy" id="1419009"/>
    <lineage>
        <taxon>Eukaryota</taxon>
        <taxon>Fungi</taxon>
        <taxon>Dikarya</taxon>
        <taxon>Basidiomycota</taxon>
        <taxon>Agaricomycotina</taxon>
        <taxon>Agaricomycetes</taxon>
        <taxon>Phallomycetidae</taxon>
        <taxon>Phallales</taxon>
        <taxon>Clathraceae</taxon>
        <taxon>Clathrus</taxon>
    </lineage>
</organism>
<dbReference type="GO" id="GO:0003979">
    <property type="term" value="F:UDP-glucose 6-dehydrogenase activity"/>
    <property type="evidence" value="ECO:0007669"/>
    <property type="project" value="UniProtKB-EC"/>
</dbReference>
<dbReference type="GO" id="GO:0005634">
    <property type="term" value="C:nucleus"/>
    <property type="evidence" value="ECO:0007669"/>
    <property type="project" value="TreeGrafter"/>
</dbReference>
<evidence type="ECO:0000256" key="5">
    <source>
        <dbReference type="ARBA" id="ARBA00023027"/>
    </source>
</evidence>
<dbReference type="EMBL" id="BPWL01000010">
    <property type="protein sequence ID" value="GJJ14583.1"/>
    <property type="molecule type" value="Genomic_DNA"/>
</dbReference>
<evidence type="ECO:0000256" key="10">
    <source>
        <dbReference type="PIRSR" id="PIRSR500133-3"/>
    </source>
</evidence>